<protein>
    <submittedName>
        <fullName evidence="1">Uncharacterized protein</fullName>
    </submittedName>
</protein>
<reference evidence="1" key="1">
    <citation type="submission" date="2023-03" db="EMBL/GenBank/DDBJ databases">
        <title>MT1 and MT2 Draft Genomes of Novel Species.</title>
        <authorList>
            <person name="Venkateswaran K."/>
        </authorList>
    </citation>
    <scope>NUCLEOTIDE SEQUENCE</scope>
    <source>
        <strain evidence="1">F6_8S_P_1A</strain>
    </source>
</reference>
<evidence type="ECO:0000313" key="1">
    <source>
        <dbReference type="EMBL" id="MDN4596700.1"/>
    </source>
</evidence>
<dbReference type="InterPro" id="IPR036527">
    <property type="entry name" value="SCP2_sterol-bd_dom_sf"/>
</dbReference>
<dbReference type="Proteomes" id="UP001174210">
    <property type="component" value="Unassembled WGS sequence"/>
</dbReference>
<proteinExistence type="predicted"/>
<dbReference type="RefSeq" id="WP_301217033.1">
    <property type="nucleotide sequence ID" value="NZ_JAROCB010000002.1"/>
</dbReference>
<gene>
    <name evidence="1" type="ORF">P5G59_06085</name>
</gene>
<sequence>MTSLMWQMYQGLNRDVLPKEDLQLAFRFPRAKPTSAYIYVSPTSSGACIGVPDREPDLTVIVEPLVLNDLGWGKRACAAAIATGDVGFEGSPELARAYPTWFRPRSLSA</sequence>
<keyword evidence="2" id="KW-1185">Reference proteome</keyword>
<accession>A0ABT8IV79</accession>
<dbReference type="EMBL" id="JAROCB010000002">
    <property type="protein sequence ID" value="MDN4596700.1"/>
    <property type="molecule type" value="Genomic_DNA"/>
</dbReference>
<comment type="caution">
    <text evidence="1">The sequence shown here is derived from an EMBL/GenBank/DDBJ whole genome shotgun (WGS) entry which is preliminary data.</text>
</comment>
<evidence type="ECO:0000313" key="2">
    <source>
        <dbReference type="Proteomes" id="UP001174210"/>
    </source>
</evidence>
<name>A0ABT8IV79_9MICO</name>
<dbReference type="SUPFAM" id="SSF55718">
    <property type="entry name" value="SCP-like"/>
    <property type="match status" value="1"/>
</dbReference>
<organism evidence="1 2">
    <name type="scientific">Leifsonia virtsii</name>
    <dbReference type="NCBI Taxonomy" id="3035915"/>
    <lineage>
        <taxon>Bacteria</taxon>
        <taxon>Bacillati</taxon>
        <taxon>Actinomycetota</taxon>
        <taxon>Actinomycetes</taxon>
        <taxon>Micrococcales</taxon>
        <taxon>Microbacteriaceae</taxon>
        <taxon>Leifsonia</taxon>
    </lineage>
</organism>